<dbReference type="Gene3D" id="3.30.110.40">
    <property type="entry name" value="TusA-like domain"/>
    <property type="match status" value="1"/>
</dbReference>
<dbReference type="Pfam" id="PF10006">
    <property type="entry name" value="DUF2249"/>
    <property type="match status" value="2"/>
</dbReference>
<dbReference type="RefSeq" id="WP_220162042.1">
    <property type="nucleotide sequence ID" value="NZ_CP080507.1"/>
</dbReference>
<dbReference type="InterPro" id="IPR036868">
    <property type="entry name" value="TusA-like_sf"/>
</dbReference>
<evidence type="ECO:0000259" key="2">
    <source>
        <dbReference type="Pfam" id="PF10006"/>
    </source>
</evidence>
<dbReference type="Proteomes" id="UP000825051">
    <property type="component" value="Chromosome"/>
</dbReference>
<feature type="domain" description="DUF2249" evidence="2">
    <location>
        <begin position="20"/>
        <end position="88"/>
    </location>
</feature>
<dbReference type="AlphaFoldDB" id="A0A8F9XJP8"/>
<dbReference type="SUPFAM" id="SSF64307">
    <property type="entry name" value="SirA-like"/>
    <property type="match status" value="1"/>
</dbReference>
<protein>
    <submittedName>
        <fullName evidence="3">DUF2249 domain-containing protein</fullName>
    </submittedName>
</protein>
<dbReference type="KEGG" id="ole:K0B96_16550"/>
<evidence type="ECO:0000256" key="1">
    <source>
        <dbReference type="SAM" id="MobiDB-lite"/>
    </source>
</evidence>
<accession>A0A8F9XJP8</accession>
<dbReference type="EMBL" id="CP080507">
    <property type="protein sequence ID" value="QYM78893.1"/>
    <property type="molecule type" value="Genomic_DNA"/>
</dbReference>
<keyword evidence="4" id="KW-1185">Reference proteome</keyword>
<feature type="domain" description="DUF2249" evidence="2">
    <location>
        <begin position="119"/>
        <end position="183"/>
    </location>
</feature>
<gene>
    <name evidence="3" type="ORF">K0B96_16550</name>
</gene>
<proteinExistence type="predicted"/>
<feature type="region of interest" description="Disordered" evidence="1">
    <location>
        <begin position="1"/>
        <end position="21"/>
    </location>
</feature>
<reference evidence="3" key="1">
    <citation type="submission" date="2021-08" db="EMBL/GenBank/DDBJ databases">
        <title>Genome of a novel bacterium of the phylum Verrucomicrobia, Oleiharenicola sp. KSB-15.</title>
        <authorList>
            <person name="Chung J.-H."/>
            <person name="Ahn J.-H."/>
            <person name="Yoon Y."/>
            <person name="Kim D.-Y."/>
            <person name="An S.-H."/>
            <person name="Park I."/>
            <person name="Yeon J."/>
        </authorList>
    </citation>
    <scope>NUCLEOTIDE SEQUENCE</scope>
    <source>
        <strain evidence="3">KSB-15</strain>
    </source>
</reference>
<name>A0A8F9XJP8_9BACT</name>
<organism evidence="3 4">
    <name type="scientific">Horticoccus luteus</name>
    <dbReference type="NCBI Taxonomy" id="2862869"/>
    <lineage>
        <taxon>Bacteria</taxon>
        <taxon>Pseudomonadati</taxon>
        <taxon>Verrucomicrobiota</taxon>
        <taxon>Opitutia</taxon>
        <taxon>Opitutales</taxon>
        <taxon>Opitutaceae</taxon>
        <taxon>Horticoccus</taxon>
    </lineage>
</organism>
<dbReference type="InterPro" id="IPR018720">
    <property type="entry name" value="DUF2249"/>
</dbReference>
<evidence type="ECO:0000313" key="3">
    <source>
        <dbReference type="EMBL" id="QYM78893.1"/>
    </source>
</evidence>
<dbReference type="CDD" id="cd00291">
    <property type="entry name" value="SirA_YedF_YeeD"/>
    <property type="match status" value="1"/>
</dbReference>
<sequence length="186" mass="20625">MIPPFSPSSSDSPRADDNVFDVRPLPGRTKHAQIFQRWFDLAVGQSFILLNDHDPIPLYYQFAAEFPEAFTWNYLERGPEEFRVKITKTKAVSGAAPQPPAPASLTPASTPALKRGAHEIDVRGLEPPEPLIRILDALEVLPPGATLRACTDREPCHLFGEAEQRGFRHECSAQPDGSWVTLLSRA</sequence>
<evidence type="ECO:0000313" key="4">
    <source>
        <dbReference type="Proteomes" id="UP000825051"/>
    </source>
</evidence>